<dbReference type="AlphaFoldDB" id="A0A5J9WB40"/>
<dbReference type="Pfam" id="PF13966">
    <property type="entry name" value="zf-RVT"/>
    <property type="match status" value="1"/>
</dbReference>
<gene>
    <name evidence="2" type="ORF">EJB05_04045</name>
</gene>
<dbReference type="InterPro" id="IPR026960">
    <property type="entry name" value="RVT-Znf"/>
</dbReference>
<protein>
    <recommendedName>
        <fullName evidence="1">Reverse transcriptase zinc-binding domain-containing protein</fullName>
    </recommendedName>
</protein>
<keyword evidence="3" id="KW-1185">Reference proteome</keyword>
<evidence type="ECO:0000313" key="2">
    <source>
        <dbReference type="EMBL" id="TVU44600.1"/>
    </source>
</evidence>
<sequence>MSGSRPVTLPQLTPSFSVTCTNRNLTVSEVVTRGLAAHMVPRLSHTAEQELMEVQSIVDTIELHVGDDVRNSPFIDHSGKLRSASIYKAMVHDEEHSCPFYMFAWKTPAPPKARFFAWLLIQERIQCRSNLYRKNIVESATCELCHNGEETADHLILRCPHSASSWSATGVQIPATATVTEIWKLPKPDHIPALHFDCYILLCCWQIWKHRNDVVFNDLQPFLSRLQMQCKEGAALWRCRLPSSGQSVVESWCLSFSPM</sequence>
<evidence type="ECO:0000259" key="1">
    <source>
        <dbReference type="Pfam" id="PF13966"/>
    </source>
</evidence>
<proteinExistence type="predicted"/>
<accession>A0A5J9WB40</accession>
<dbReference type="EMBL" id="RWGY01000004">
    <property type="protein sequence ID" value="TVU44600.1"/>
    <property type="molecule type" value="Genomic_DNA"/>
</dbReference>
<dbReference type="Gramene" id="TVU44600">
    <property type="protein sequence ID" value="TVU44600"/>
    <property type="gene ID" value="EJB05_04045"/>
</dbReference>
<feature type="domain" description="Reverse transcriptase zinc-binding" evidence="1">
    <location>
        <begin position="83"/>
        <end position="166"/>
    </location>
</feature>
<organism evidence="2 3">
    <name type="scientific">Eragrostis curvula</name>
    <name type="common">weeping love grass</name>
    <dbReference type="NCBI Taxonomy" id="38414"/>
    <lineage>
        <taxon>Eukaryota</taxon>
        <taxon>Viridiplantae</taxon>
        <taxon>Streptophyta</taxon>
        <taxon>Embryophyta</taxon>
        <taxon>Tracheophyta</taxon>
        <taxon>Spermatophyta</taxon>
        <taxon>Magnoliopsida</taxon>
        <taxon>Liliopsida</taxon>
        <taxon>Poales</taxon>
        <taxon>Poaceae</taxon>
        <taxon>PACMAD clade</taxon>
        <taxon>Chloridoideae</taxon>
        <taxon>Eragrostideae</taxon>
        <taxon>Eragrostidinae</taxon>
        <taxon>Eragrostis</taxon>
    </lineage>
</organism>
<dbReference type="Proteomes" id="UP000324897">
    <property type="component" value="Chromosome 5"/>
</dbReference>
<feature type="non-terminal residue" evidence="2">
    <location>
        <position position="1"/>
    </location>
</feature>
<name>A0A5J9WB40_9POAL</name>
<comment type="caution">
    <text evidence="2">The sequence shown here is derived from an EMBL/GenBank/DDBJ whole genome shotgun (WGS) entry which is preliminary data.</text>
</comment>
<evidence type="ECO:0000313" key="3">
    <source>
        <dbReference type="Proteomes" id="UP000324897"/>
    </source>
</evidence>
<reference evidence="2 3" key="1">
    <citation type="journal article" date="2019" name="Sci. Rep.">
        <title>A high-quality genome of Eragrostis curvula grass provides insights into Poaceae evolution and supports new strategies to enhance forage quality.</title>
        <authorList>
            <person name="Carballo J."/>
            <person name="Santos B.A.C.M."/>
            <person name="Zappacosta D."/>
            <person name="Garbus I."/>
            <person name="Selva J.P."/>
            <person name="Gallo C.A."/>
            <person name="Diaz A."/>
            <person name="Albertini E."/>
            <person name="Caccamo M."/>
            <person name="Echenique V."/>
        </authorList>
    </citation>
    <scope>NUCLEOTIDE SEQUENCE [LARGE SCALE GENOMIC DNA]</scope>
    <source>
        <strain evidence="3">cv. Victoria</strain>
        <tissue evidence="2">Leaf</tissue>
    </source>
</reference>
<dbReference type="OrthoDB" id="693846at2759"/>